<feature type="region of interest" description="Disordered" evidence="6">
    <location>
        <begin position="157"/>
        <end position="204"/>
    </location>
</feature>
<feature type="coiled-coil region" evidence="5">
    <location>
        <begin position="106"/>
        <end position="147"/>
    </location>
</feature>
<evidence type="ECO:0000256" key="6">
    <source>
        <dbReference type="SAM" id="MobiDB-lite"/>
    </source>
</evidence>
<dbReference type="PROSITE" id="PS01359">
    <property type="entry name" value="ZF_PHD_1"/>
    <property type="match status" value="1"/>
</dbReference>
<dbReference type="PROSITE" id="PS50016">
    <property type="entry name" value="ZF_PHD_2"/>
    <property type="match status" value="1"/>
</dbReference>
<keyword evidence="5" id="KW-0175">Coiled coil</keyword>
<dbReference type="InterPro" id="IPR001965">
    <property type="entry name" value="Znf_PHD"/>
</dbReference>
<keyword evidence="3" id="KW-0862">Zinc</keyword>
<dbReference type="EMBL" id="JASPKY010000290">
    <property type="protein sequence ID" value="KAK9710627.1"/>
    <property type="molecule type" value="Genomic_DNA"/>
</dbReference>
<dbReference type="InterPro" id="IPR019786">
    <property type="entry name" value="Zinc_finger_PHD-type_CS"/>
</dbReference>
<gene>
    <name evidence="8" type="ORF">QE152_g25919</name>
</gene>
<evidence type="ECO:0000256" key="2">
    <source>
        <dbReference type="ARBA" id="ARBA00022771"/>
    </source>
</evidence>
<keyword evidence="9" id="KW-1185">Reference proteome</keyword>
<dbReference type="Gene3D" id="1.20.5.340">
    <property type="match status" value="1"/>
</dbReference>
<dbReference type="InterPro" id="IPR011011">
    <property type="entry name" value="Znf_FYVE_PHD"/>
</dbReference>
<proteinExistence type="predicted"/>
<feature type="domain" description="PHD-type" evidence="7">
    <location>
        <begin position="1"/>
        <end position="61"/>
    </location>
</feature>
<evidence type="ECO:0000313" key="8">
    <source>
        <dbReference type="EMBL" id="KAK9710627.1"/>
    </source>
</evidence>
<dbReference type="Proteomes" id="UP001458880">
    <property type="component" value="Unassembled WGS sequence"/>
</dbReference>
<name>A0AAW1K0E5_POPJA</name>
<dbReference type="Pfam" id="PF00628">
    <property type="entry name" value="PHD"/>
    <property type="match status" value="1"/>
</dbReference>
<keyword evidence="2 4" id="KW-0863">Zinc-finger</keyword>
<evidence type="ECO:0000259" key="7">
    <source>
        <dbReference type="PROSITE" id="PS50016"/>
    </source>
</evidence>
<sequence length="236" mass="26947">MLKCDVCSQNVSRYDDSLMCSSITCAKTYHIKCVKVDVELLDHLKTSGDIRNWTCETCKSGYNLSSQSTEINTNVQLPTTNNVLDISNVITAKVKQAVNQITEEVINILRNEINKMYLNNNNLADEISNLKKELSNLNTENCNLKEQVQNLKEHVNYYSSDGRPSSQTSEVDVMENTKQKQLGHKTRYIRKTDSENNQNNNKQQEISYATVLKKSDKLFIPKQKTNNPTTIPMLLF</sequence>
<dbReference type="InterPro" id="IPR013083">
    <property type="entry name" value="Znf_RING/FYVE/PHD"/>
</dbReference>
<evidence type="ECO:0000256" key="3">
    <source>
        <dbReference type="ARBA" id="ARBA00022833"/>
    </source>
</evidence>
<dbReference type="Gene3D" id="3.30.40.10">
    <property type="entry name" value="Zinc/RING finger domain, C3HC4 (zinc finger)"/>
    <property type="match status" value="1"/>
</dbReference>
<comment type="caution">
    <text evidence="8">The sequence shown here is derived from an EMBL/GenBank/DDBJ whole genome shotgun (WGS) entry which is preliminary data.</text>
</comment>
<reference evidence="8 9" key="1">
    <citation type="journal article" date="2024" name="BMC Genomics">
        <title>De novo assembly and annotation of Popillia japonica's genome with initial clues to its potential as an invasive pest.</title>
        <authorList>
            <person name="Cucini C."/>
            <person name="Boschi S."/>
            <person name="Funari R."/>
            <person name="Cardaioli E."/>
            <person name="Iannotti N."/>
            <person name="Marturano G."/>
            <person name="Paoli F."/>
            <person name="Bruttini M."/>
            <person name="Carapelli A."/>
            <person name="Frati F."/>
            <person name="Nardi F."/>
        </authorList>
    </citation>
    <scope>NUCLEOTIDE SEQUENCE [LARGE SCALE GENOMIC DNA]</scope>
    <source>
        <strain evidence="8">DMR45628</strain>
    </source>
</reference>
<dbReference type="SMART" id="SM00249">
    <property type="entry name" value="PHD"/>
    <property type="match status" value="1"/>
</dbReference>
<protein>
    <recommendedName>
        <fullName evidence="7">PHD-type domain-containing protein</fullName>
    </recommendedName>
</protein>
<dbReference type="InterPro" id="IPR019787">
    <property type="entry name" value="Znf_PHD-finger"/>
</dbReference>
<feature type="compositionally biased region" description="Polar residues" evidence="6">
    <location>
        <begin position="157"/>
        <end position="170"/>
    </location>
</feature>
<evidence type="ECO:0000256" key="5">
    <source>
        <dbReference type="SAM" id="Coils"/>
    </source>
</evidence>
<dbReference type="AlphaFoldDB" id="A0AAW1K0E5"/>
<accession>A0AAW1K0E5</accession>
<dbReference type="SUPFAM" id="SSF57903">
    <property type="entry name" value="FYVE/PHD zinc finger"/>
    <property type="match status" value="1"/>
</dbReference>
<keyword evidence="1" id="KW-0479">Metal-binding</keyword>
<dbReference type="GO" id="GO:0008270">
    <property type="term" value="F:zinc ion binding"/>
    <property type="evidence" value="ECO:0007669"/>
    <property type="project" value="UniProtKB-KW"/>
</dbReference>
<evidence type="ECO:0000256" key="4">
    <source>
        <dbReference type="PROSITE-ProRule" id="PRU00146"/>
    </source>
</evidence>
<evidence type="ECO:0000313" key="9">
    <source>
        <dbReference type="Proteomes" id="UP001458880"/>
    </source>
</evidence>
<organism evidence="8 9">
    <name type="scientific">Popillia japonica</name>
    <name type="common">Japanese beetle</name>
    <dbReference type="NCBI Taxonomy" id="7064"/>
    <lineage>
        <taxon>Eukaryota</taxon>
        <taxon>Metazoa</taxon>
        <taxon>Ecdysozoa</taxon>
        <taxon>Arthropoda</taxon>
        <taxon>Hexapoda</taxon>
        <taxon>Insecta</taxon>
        <taxon>Pterygota</taxon>
        <taxon>Neoptera</taxon>
        <taxon>Endopterygota</taxon>
        <taxon>Coleoptera</taxon>
        <taxon>Polyphaga</taxon>
        <taxon>Scarabaeiformia</taxon>
        <taxon>Scarabaeidae</taxon>
        <taxon>Rutelinae</taxon>
        <taxon>Popillia</taxon>
    </lineage>
</organism>
<evidence type="ECO:0000256" key="1">
    <source>
        <dbReference type="ARBA" id="ARBA00022723"/>
    </source>
</evidence>